<protein>
    <submittedName>
        <fullName evidence="5">Oidioi.mRNA.OKI2018_I69.chr2.g5625.t1.cds</fullName>
    </submittedName>
</protein>
<keyword evidence="1" id="KW-0677">Repeat</keyword>
<dbReference type="InterPro" id="IPR036612">
    <property type="entry name" value="KH_dom_type_1_sf"/>
</dbReference>
<dbReference type="Pfam" id="PF00013">
    <property type="entry name" value="KH_1"/>
    <property type="match status" value="1"/>
</dbReference>
<feature type="domain" description="K Homology" evidence="4">
    <location>
        <begin position="100"/>
        <end position="173"/>
    </location>
</feature>
<dbReference type="Gene3D" id="3.30.1370.10">
    <property type="entry name" value="K Homology domain, type 1"/>
    <property type="match status" value="1"/>
</dbReference>
<feature type="domain" description="K Homology" evidence="4">
    <location>
        <begin position="309"/>
        <end position="386"/>
    </location>
</feature>
<keyword evidence="6" id="KW-1185">Reference proteome</keyword>
<dbReference type="InterPro" id="IPR004087">
    <property type="entry name" value="KH_dom"/>
</dbReference>
<dbReference type="CDD" id="cd22432">
    <property type="entry name" value="KH-I_HNRNPK_rpt1"/>
    <property type="match status" value="1"/>
</dbReference>
<reference evidence="5 6" key="1">
    <citation type="submission" date="2021-04" db="EMBL/GenBank/DDBJ databases">
        <authorList>
            <person name="Bliznina A."/>
        </authorList>
    </citation>
    <scope>NUCLEOTIDE SEQUENCE [LARGE SCALE GENOMIC DNA]</scope>
</reference>
<accession>A0ABN7T7H2</accession>
<dbReference type="PANTHER" id="PTHR10288">
    <property type="entry name" value="KH DOMAIN CONTAINING RNA BINDING PROTEIN"/>
    <property type="match status" value="1"/>
</dbReference>
<dbReference type="Gene3D" id="1.20.890.10">
    <property type="entry name" value="cAMP-dependent protein kinase regulatory subunit, dimerization-anchoring domain"/>
    <property type="match status" value="1"/>
</dbReference>
<keyword evidence="2" id="KW-0694">RNA-binding</keyword>
<dbReference type="InterPro" id="IPR007858">
    <property type="entry name" value="Dpy-30_motif"/>
</dbReference>
<dbReference type="SUPFAM" id="SSF54791">
    <property type="entry name" value="Eukaryotic type KH-domain (KH-domain type I)"/>
    <property type="match status" value="1"/>
</dbReference>
<evidence type="ECO:0000256" key="1">
    <source>
        <dbReference type="ARBA" id="ARBA00022737"/>
    </source>
</evidence>
<dbReference type="Proteomes" id="UP001158576">
    <property type="component" value="Chromosome 2"/>
</dbReference>
<dbReference type="EMBL" id="OU015567">
    <property type="protein sequence ID" value="CAG5111304.1"/>
    <property type="molecule type" value="Genomic_DNA"/>
</dbReference>
<dbReference type="SMART" id="SM00322">
    <property type="entry name" value="KH"/>
    <property type="match status" value="2"/>
</dbReference>
<sequence length="422" mass="47776">MSDREQNDDYKNDEGRLSYPDEDSRHHSREPEDPRDPRRSSRRSPSYDEQRTNYRDDPRKSPDDMDIEPERPESPNGSPRQGDRRNNQTRGSADFQKMNWKVVSRVLIPAKTAGSVIGIGGSTIKQLREEYGCSVMIPDSNSPERILTIRTQNYHLGGKVIGRCAEQLDEFLRKNIPIRLMVSEIALSVLPDDLESYCKSEWNADIRIMPMNCPFSTDRLIIIGGSPNAKGSSSGYILDTIHESNVDESNAKPYNPDRWNNSEYGGFGGSYMNDNLLRDQRVRDNQQQSSKPVQISAPQPVRDKFGRDQVWIKKFTLPSKYFIYIVGNAGARIEEIRKGTNTLIKYGPEQDGQRLIQTEIKPKMTETANTGLDSAYVKEQLGDVLTDLLSELVQVQPSDPIEWLANALRQHARAQSTPAATA</sequence>
<evidence type="ECO:0000313" key="5">
    <source>
        <dbReference type="EMBL" id="CAG5111304.1"/>
    </source>
</evidence>
<dbReference type="InterPro" id="IPR004088">
    <property type="entry name" value="KH_dom_type_1"/>
</dbReference>
<dbReference type="PROSITE" id="PS50084">
    <property type="entry name" value="KH_TYPE_1"/>
    <property type="match status" value="2"/>
</dbReference>
<feature type="region of interest" description="Disordered" evidence="3">
    <location>
        <begin position="1"/>
        <end position="96"/>
    </location>
</feature>
<evidence type="ECO:0000259" key="4">
    <source>
        <dbReference type="SMART" id="SM00322"/>
    </source>
</evidence>
<proteinExistence type="predicted"/>
<feature type="compositionally biased region" description="Basic and acidic residues" evidence="3">
    <location>
        <begin position="22"/>
        <end position="73"/>
    </location>
</feature>
<name>A0ABN7T7H2_OIKDI</name>
<evidence type="ECO:0000313" key="6">
    <source>
        <dbReference type="Proteomes" id="UP001158576"/>
    </source>
</evidence>
<organism evidence="5 6">
    <name type="scientific">Oikopleura dioica</name>
    <name type="common">Tunicate</name>
    <dbReference type="NCBI Taxonomy" id="34765"/>
    <lineage>
        <taxon>Eukaryota</taxon>
        <taxon>Metazoa</taxon>
        <taxon>Chordata</taxon>
        <taxon>Tunicata</taxon>
        <taxon>Appendicularia</taxon>
        <taxon>Copelata</taxon>
        <taxon>Oikopleuridae</taxon>
        <taxon>Oikopleura</taxon>
    </lineage>
</organism>
<evidence type="ECO:0000256" key="3">
    <source>
        <dbReference type="SAM" id="MobiDB-lite"/>
    </source>
</evidence>
<feature type="compositionally biased region" description="Basic and acidic residues" evidence="3">
    <location>
        <begin position="1"/>
        <end position="16"/>
    </location>
</feature>
<dbReference type="InterPro" id="IPR049630">
    <property type="entry name" value="DYDC-like_DD"/>
</dbReference>
<evidence type="ECO:0000256" key="2">
    <source>
        <dbReference type="PROSITE-ProRule" id="PRU00117"/>
    </source>
</evidence>
<gene>
    <name evidence="5" type="ORF">OKIOD_LOCUS14390</name>
</gene>
<dbReference type="CDD" id="cd22966">
    <property type="entry name" value="DD_DYDC-like"/>
    <property type="match status" value="1"/>
</dbReference>
<dbReference type="Pfam" id="PF05186">
    <property type="entry name" value="Dpy-30"/>
    <property type="match status" value="1"/>
</dbReference>